<sequence>MDLGKKPCPQGLMSSSSPMKRAAPASRRRRSTSPSRSPRRAPRSPVSTSITGSAPSAATSTIAPRRCSARAARCPCPSTTRTTARTRTSSRKSGIACPKAPTS</sequence>
<feature type="compositionally biased region" description="Basic residues" evidence="1">
    <location>
        <begin position="26"/>
        <end position="42"/>
    </location>
</feature>
<accession>A0A2A2M4Q7</accession>
<protein>
    <submittedName>
        <fullName evidence="2">Uncharacterized protein</fullName>
    </submittedName>
</protein>
<feature type="compositionally biased region" description="Low complexity" evidence="1">
    <location>
        <begin position="43"/>
        <end position="87"/>
    </location>
</feature>
<evidence type="ECO:0000313" key="2">
    <source>
        <dbReference type="EMBL" id="PAV93285.1"/>
    </source>
</evidence>
<evidence type="ECO:0000313" key="3">
    <source>
        <dbReference type="Proteomes" id="UP000218231"/>
    </source>
</evidence>
<dbReference type="Proteomes" id="UP000218231">
    <property type="component" value="Unassembled WGS sequence"/>
</dbReference>
<organism evidence="2 3">
    <name type="scientific">Diploscapter pachys</name>
    <dbReference type="NCBI Taxonomy" id="2018661"/>
    <lineage>
        <taxon>Eukaryota</taxon>
        <taxon>Metazoa</taxon>
        <taxon>Ecdysozoa</taxon>
        <taxon>Nematoda</taxon>
        <taxon>Chromadorea</taxon>
        <taxon>Rhabditida</taxon>
        <taxon>Rhabditina</taxon>
        <taxon>Rhabditomorpha</taxon>
        <taxon>Rhabditoidea</taxon>
        <taxon>Rhabditidae</taxon>
        <taxon>Diploscapter</taxon>
    </lineage>
</organism>
<feature type="compositionally biased region" description="Low complexity" evidence="1">
    <location>
        <begin position="14"/>
        <end position="25"/>
    </location>
</feature>
<keyword evidence="3" id="KW-1185">Reference proteome</keyword>
<gene>
    <name evidence="2" type="ORF">WR25_24985</name>
</gene>
<comment type="caution">
    <text evidence="2">The sequence shown here is derived from an EMBL/GenBank/DDBJ whole genome shotgun (WGS) entry which is preliminary data.</text>
</comment>
<feature type="region of interest" description="Disordered" evidence="1">
    <location>
        <begin position="1"/>
        <end position="103"/>
    </location>
</feature>
<dbReference type="AlphaFoldDB" id="A0A2A2M4Q7"/>
<proteinExistence type="predicted"/>
<reference evidence="2 3" key="1">
    <citation type="journal article" date="2017" name="Curr. Biol.">
        <title>Genome architecture and evolution of a unichromosomal asexual nematode.</title>
        <authorList>
            <person name="Fradin H."/>
            <person name="Zegar C."/>
            <person name="Gutwein M."/>
            <person name="Lucas J."/>
            <person name="Kovtun M."/>
            <person name="Corcoran D."/>
            <person name="Baugh L.R."/>
            <person name="Kiontke K."/>
            <person name="Gunsalus K."/>
            <person name="Fitch D.H."/>
            <person name="Piano F."/>
        </authorList>
    </citation>
    <scope>NUCLEOTIDE SEQUENCE [LARGE SCALE GENOMIC DNA]</scope>
    <source>
        <strain evidence="2">PF1309</strain>
    </source>
</reference>
<name>A0A2A2M4Q7_9BILA</name>
<dbReference type="EMBL" id="LIAE01005512">
    <property type="protein sequence ID" value="PAV93285.1"/>
    <property type="molecule type" value="Genomic_DNA"/>
</dbReference>
<evidence type="ECO:0000256" key="1">
    <source>
        <dbReference type="SAM" id="MobiDB-lite"/>
    </source>
</evidence>